<dbReference type="Gene3D" id="1.25.10.10">
    <property type="entry name" value="Leucine-rich Repeat Variant"/>
    <property type="match status" value="1"/>
</dbReference>
<dbReference type="InterPro" id="IPR011989">
    <property type="entry name" value="ARM-like"/>
</dbReference>
<proteinExistence type="predicted"/>
<comment type="caution">
    <text evidence="1">The sequence shown here is derived from an EMBL/GenBank/DDBJ whole genome shotgun (WGS) entry which is preliminary data.</text>
</comment>
<dbReference type="OrthoDB" id="10505403at2759"/>
<name>A0A8H7PE58_MORIS</name>
<evidence type="ECO:0000313" key="2">
    <source>
        <dbReference type="Proteomes" id="UP000654370"/>
    </source>
</evidence>
<dbReference type="Proteomes" id="UP000654370">
    <property type="component" value="Unassembled WGS sequence"/>
</dbReference>
<protein>
    <submittedName>
        <fullName evidence="1">Uncharacterized protein</fullName>
    </submittedName>
</protein>
<dbReference type="SUPFAM" id="SSF48371">
    <property type="entry name" value="ARM repeat"/>
    <property type="match status" value="1"/>
</dbReference>
<gene>
    <name evidence="1" type="ORF">INT43_001471</name>
</gene>
<sequence length="127" mass="14394">MPDLSDFEAGDALEEISRKFANVSLEAAYHRGETVERSQLPTLQRLLWSNDIDASYHAILMIRRYLSQDNNESRITDILSLEILERVKNLLGASDAPQLQCLQYESAWVITNIAVWITFCIFSATGS</sequence>
<evidence type="ECO:0000313" key="1">
    <source>
        <dbReference type="EMBL" id="KAG2171994.1"/>
    </source>
</evidence>
<reference evidence="1" key="1">
    <citation type="submission" date="2020-12" db="EMBL/GenBank/DDBJ databases">
        <title>Metabolic potential, ecology and presence of endohyphal bacteria is reflected in genomic diversity of Mucoromycotina.</title>
        <authorList>
            <person name="Muszewska A."/>
            <person name="Okrasinska A."/>
            <person name="Steczkiewicz K."/>
            <person name="Drgas O."/>
            <person name="Orlowska M."/>
            <person name="Perlinska-Lenart U."/>
            <person name="Aleksandrzak-Piekarczyk T."/>
            <person name="Szatraj K."/>
            <person name="Zielenkiewicz U."/>
            <person name="Pilsyk S."/>
            <person name="Malc E."/>
            <person name="Mieczkowski P."/>
            <person name="Kruszewska J.S."/>
            <person name="Biernat P."/>
            <person name="Pawlowska J."/>
        </authorList>
    </citation>
    <scope>NUCLEOTIDE SEQUENCE</scope>
    <source>
        <strain evidence="1">WA0000067209</strain>
    </source>
</reference>
<dbReference type="InterPro" id="IPR016024">
    <property type="entry name" value="ARM-type_fold"/>
</dbReference>
<accession>A0A8H7PE58</accession>
<keyword evidence="2" id="KW-1185">Reference proteome</keyword>
<organism evidence="1 2">
    <name type="scientific">Mortierella isabellina</name>
    <name type="common">Filamentous fungus</name>
    <name type="synonym">Umbelopsis isabellina</name>
    <dbReference type="NCBI Taxonomy" id="91625"/>
    <lineage>
        <taxon>Eukaryota</taxon>
        <taxon>Fungi</taxon>
        <taxon>Fungi incertae sedis</taxon>
        <taxon>Mucoromycota</taxon>
        <taxon>Mucoromycotina</taxon>
        <taxon>Umbelopsidomycetes</taxon>
        <taxon>Umbelopsidales</taxon>
        <taxon>Umbelopsidaceae</taxon>
        <taxon>Umbelopsis</taxon>
    </lineage>
</organism>
<dbReference type="AlphaFoldDB" id="A0A8H7PE58"/>
<dbReference type="EMBL" id="JAEPQZ010000018">
    <property type="protein sequence ID" value="KAG2171994.1"/>
    <property type="molecule type" value="Genomic_DNA"/>
</dbReference>